<reference evidence="1 2" key="1">
    <citation type="submission" date="2021-06" db="EMBL/GenBank/DDBJ databases">
        <authorList>
            <person name="Palmer J.M."/>
        </authorList>
    </citation>
    <scope>NUCLEOTIDE SEQUENCE [LARGE SCALE GENOMIC DNA]</scope>
    <source>
        <strain evidence="1 2">CL_MEX2019</strain>
        <tissue evidence="1">Muscle</tissue>
    </source>
</reference>
<sequence length="103" mass="11692">MEGCPPDSCVALAADSSLQSLAEPAQVLVVSGCIFSSLLHCFQQRPGIVIHVSRIYVFYFRMVLPWDTFREADFHQTRLILDYFSEFGILKLEKGFQTKFVAL</sequence>
<organism evidence="1 2">
    <name type="scientific">Characodon lateralis</name>
    <dbReference type="NCBI Taxonomy" id="208331"/>
    <lineage>
        <taxon>Eukaryota</taxon>
        <taxon>Metazoa</taxon>
        <taxon>Chordata</taxon>
        <taxon>Craniata</taxon>
        <taxon>Vertebrata</taxon>
        <taxon>Euteleostomi</taxon>
        <taxon>Actinopterygii</taxon>
        <taxon>Neopterygii</taxon>
        <taxon>Teleostei</taxon>
        <taxon>Neoteleostei</taxon>
        <taxon>Acanthomorphata</taxon>
        <taxon>Ovalentaria</taxon>
        <taxon>Atherinomorphae</taxon>
        <taxon>Cyprinodontiformes</taxon>
        <taxon>Goodeidae</taxon>
        <taxon>Characodon</taxon>
    </lineage>
</organism>
<dbReference type="EMBL" id="JAHUTJ010013270">
    <property type="protein sequence ID" value="MED6269268.1"/>
    <property type="molecule type" value="Genomic_DNA"/>
</dbReference>
<proteinExistence type="predicted"/>
<comment type="caution">
    <text evidence="1">The sequence shown here is derived from an EMBL/GenBank/DDBJ whole genome shotgun (WGS) entry which is preliminary data.</text>
</comment>
<protein>
    <submittedName>
        <fullName evidence="1">Uncharacterized protein</fullName>
    </submittedName>
</protein>
<name>A0ABU7D281_9TELE</name>
<accession>A0ABU7D281</accession>
<gene>
    <name evidence="1" type="ORF">CHARACLAT_031428</name>
</gene>
<dbReference type="Proteomes" id="UP001352852">
    <property type="component" value="Unassembled WGS sequence"/>
</dbReference>
<keyword evidence="2" id="KW-1185">Reference proteome</keyword>
<evidence type="ECO:0000313" key="2">
    <source>
        <dbReference type="Proteomes" id="UP001352852"/>
    </source>
</evidence>
<evidence type="ECO:0000313" key="1">
    <source>
        <dbReference type="EMBL" id="MED6269268.1"/>
    </source>
</evidence>